<name>A0A7V8SVL2_9BACT</name>
<gene>
    <name evidence="1" type="ORF">HRJ53_03370</name>
</gene>
<accession>A0A7V8SVL2</accession>
<evidence type="ECO:0000313" key="2">
    <source>
        <dbReference type="Proteomes" id="UP000567293"/>
    </source>
</evidence>
<keyword evidence="2" id="KW-1185">Reference proteome</keyword>
<organism evidence="1 2">
    <name type="scientific">Candidatus Acidiferrum panamense</name>
    <dbReference type="NCBI Taxonomy" id="2741543"/>
    <lineage>
        <taxon>Bacteria</taxon>
        <taxon>Pseudomonadati</taxon>
        <taxon>Acidobacteriota</taxon>
        <taxon>Terriglobia</taxon>
        <taxon>Candidatus Acidiferrales</taxon>
        <taxon>Candidatus Acidiferrum</taxon>
    </lineage>
</organism>
<protein>
    <recommendedName>
        <fullName evidence="3">PilZ domain-containing protein</fullName>
    </recommendedName>
</protein>
<proteinExistence type="predicted"/>
<dbReference type="AlphaFoldDB" id="A0A7V8SVL2"/>
<evidence type="ECO:0000313" key="1">
    <source>
        <dbReference type="EMBL" id="MBA0084013.1"/>
    </source>
</evidence>
<sequence>MPQPIANQPSSTAGKRRSRRFPFISPVEATWQEAHGKIFRETGQATEVNAQGGLLEMKTYPAVGTQFEITNLLSHESSHARVVGLRRNAEGRLLGVAVELLVPSETFWGVNFQLKKACADLVKLEYDMRSGSIDQRVLGEFRDAVDNVRKTAWAVQEWQERQSQHQDPQSVLPLLTAERIRRATQLCEAITAASPTKEVTRHTVGIEEFLRAVEHVHQRLLDLFKER</sequence>
<reference evidence="1" key="1">
    <citation type="submission" date="2020-06" db="EMBL/GenBank/DDBJ databases">
        <title>Legume-microbial interactions unlock mineral nutrients during tropical forest succession.</title>
        <authorList>
            <person name="Epihov D.Z."/>
        </authorList>
    </citation>
    <scope>NUCLEOTIDE SEQUENCE [LARGE SCALE GENOMIC DNA]</scope>
    <source>
        <strain evidence="1">Pan2503</strain>
    </source>
</reference>
<evidence type="ECO:0008006" key="3">
    <source>
        <dbReference type="Google" id="ProtNLM"/>
    </source>
</evidence>
<comment type="caution">
    <text evidence="1">The sequence shown here is derived from an EMBL/GenBank/DDBJ whole genome shotgun (WGS) entry which is preliminary data.</text>
</comment>
<dbReference type="EMBL" id="JACDQQ010000329">
    <property type="protein sequence ID" value="MBA0084013.1"/>
    <property type="molecule type" value="Genomic_DNA"/>
</dbReference>
<dbReference type="Proteomes" id="UP000567293">
    <property type="component" value="Unassembled WGS sequence"/>
</dbReference>